<evidence type="ECO:0000313" key="1">
    <source>
        <dbReference type="EMBL" id="MPN00342.1"/>
    </source>
</evidence>
<dbReference type="EMBL" id="VSSQ01046369">
    <property type="protein sequence ID" value="MPN00342.1"/>
    <property type="molecule type" value="Genomic_DNA"/>
</dbReference>
<reference evidence="1" key="1">
    <citation type="submission" date="2019-08" db="EMBL/GenBank/DDBJ databases">
        <authorList>
            <person name="Kucharzyk K."/>
            <person name="Murdoch R.W."/>
            <person name="Higgins S."/>
            <person name="Loffler F."/>
        </authorList>
    </citation>
    <scope>NUCLEOTIDE SEQUENCE</scope>
</reference>
<dbReference type="AlphaFoldDB" id="A0A645EGE2"/>
<gene>
    <name evidence="1" type="ORF">SDC9_147536</name>
</gene>
<organism evidence="1">
    <name type="scientific">bioreactor metagenome</name>
    <dbReference type="NCBI Taxonomy" id="1076179"/>
    <lineage>
        <taxon>unclassified sequences</taxon>
        <taxon>metagenomes</taxon>
        <taxon>ecological metagenomes</taxon>
    </lineage>
</organism>
<sequence>MCGVTIDVVHDPVLQPALHVVALLEGADLVAHDALQVVGEAAGGKQIGKPRAEVGIGGGVGVVVLGRFVQRLGADEGGKVGVFLVHQGHEAILGQFCFASVRDGDLGGAFHVYSAIVGGKAVHRQILHCTARFDTAYAGTPAVFLERAIDVHCHRIGCIGPSILAVVSSAGVFLEIELLDRAGSCAIRDAAEKARHCQSDVLGVV</sequence>
<accession>A0A645EGE2</accession>
<proteinExistence type="predicted"/>
<name>A0A645EGE2_9ZZZZ</name>
<comment type="caution">
    <text evidence="1">The sequence shown here is derived from an EMBL/GenBank/DDBJ whole genome shotgun (WGS) entry which is preliminary data.</text>
</comment>
<protein>
    <submittedName>
        <fullName evidence="1">Uncharacterized protein</fullName>
    </submittedName>
</protein>